<sequence>MSTIPLWLAIWICCDDCIIVRNIAAVAGLSDMIITEIIFIANKWVRNEQAISEAVKSYVLAHENDNPLDRILQMNFIEKNVYTFVFSFTSGMFMVCEVILAAYLGWKYSGLVFIKSLGMFLIFIQMFGLFFSIHCIVESFVVKRKIKRLLYK</sequence>
<accession>A0AA92V232</accession>
<protein>
    <submittedName>
        <fullName evidence="2">Uncharacterized protein</fullName>
    </submittedName>
</protein>
<reference evidence="2 3" key="1">
    <citation type="submission" date="2018-08" db="EMBL/GenBank/DDBJ databases">
        <title>A genome reference for cultivated species of the human gut microbiota.</title>
        <authorList>
            <person name="Zou Y."/>
            <person name="Xue W."/>
            <person name="Luo G."/>
        </authorList>
    </citation>
    <scope>NUCLEOTIDE SEQUENCE [LARGE SCALE GENOMIC DNA]</scope>
    <source>
        <strain evidence="2 3">AM42-23AC</strain>
    </source>
</reference>
<evidence type="ECO:0000256" key="1">
    <source>
        <dbReference type="SAM" id="Phobius"/>
    </source>
</evidence>
<name>A0AA92V232_9BACT</name>
<evidence type="ECO:0000313" key="3">
    <source>
        <dbReference type="Proteomes" id="UP000284990"/>
    </source>
</evidence>
<dbReference type="Proteomes" id="UP000284990">
    <property type="component" value="Unassembled WGS sequence"/>
</dbReference>
<organism evidence="2 3">
    <name type="scientific">Segatella copri</name>
    <dbReference type="NCBI Taxonomy" id="165179"/>
    <lineage>
        <taxon>Bacteria</taxon>
        <taxon>Pseudomonadati</taxon>
        <taxon>Bacteroidota</taxon>
        <taxon>Bacteroidia</taxon>
        <taxon>Bacteroidales</taxon>
        <taxon>Prevotellaceae</taxon>
        <taxon>Segatella</taxon>
    </lineage>
</organism>
<keyword evidence="1" id="KW-1133">Transmembrane helix</keyword>
<proteinExistence type="predicted"/>
<comment type="caution">
    <text evidence="2">The sequence shown here is derived from an EMBL/GenBank/DDBJ whole genome shotgun (WGS) entry which is preliminary data.</text>
</comment>
<dbReference type="AlphaFoldDB" id="A0AA92V232"/>
<keyword evidence="1" id="KW-0472">Membrane</keyword>
<keyword evidence="1" id="KW-0812">Transmembrane</keyword>
<dbReference type="EMBL" id="QSFW01000002">
    <property type="protein sequence ID" value="RHA89094.1"/>
    <property type="molecule type" value="Genomic_DNA"/>
</dbReference>
<feature type="transmembrane region" description="Helical" evidence="1">
    <location>
        <begin position="81"/>
        <end position="106"/>
    </location>
</feature>
<gene>
    <name evidence="2" type="ORF">DW916_00830</name>
</gene>
<evidence type="ECO:0000313" key="2">
    <source>
        <dbReference type="EMBL" id="RHA89094.1"/>
    </source>
</evidence>
<feature type="transmembrane region" description="Helical" evidence="1">
    <location>
        <begin position="118"/>
        <end position="142"/>
    </location>
</feature>